<evidence type="ECO:0000313" key="3">
    <source>
        <dbReference type="Proteomes" id="UP000482209"/>
    </source>
</evidence>
<comment type="caution">
    <text evidence="2">The sequence shown here is derived from an EMBL/GenBank/DDBJ whole genome shotgun (WGS) entry which is preliminary data.</text>
</comment>
<keyword evidence="3" id="KW-1185">Reference proteome</keyword>
<reference evidence="2 3" key="1">
    <citation type="submission" date="2019-08" db="EMBL/GenBank/DDBJ databases">
        <title>In-depth cultivation of the pig gut microbiome towards novel bacterial diversity and tailored functional studies.</title>
        <authorList>
            <person name="Wylensek D."/>
            <person name="Hitch T.C.A."/>
            <person name="Clavel T."/>
        </authorList>
    </citation>
    <scope>NUCLEOTIDE SEQUENCE [LARGE SCALE GENOMIC DNA]</scope>
    <source>
        <strain evidence="2 3">WCA-693-APC-MOT-I</strain>
    </source>
</reference>
<evidence type="ECO:0000313" key="2">
    <source>
        <dbReference type="EMBL" id="MSS62779.1"/>
    </source>
</evidence>
<evidence type="ECO:0000256" key="1">
    <source>
        <dbReference type="SAM" id="Phobius"/>
    </source>
</evidence>
<protein>
    <recommendedName>
        <fullName evidence="4">DUF1700 domain-containing protein</fullName>
    </recommendedName>
</protein>
<dbReference type="Proteomes" id="UP000482209">
    <property type="component" value="Unassembled WGS sequence"/>
</dbReference>
<proteinExistence type="predicted"/>
<dbReference type="AlphaFoldDB" id="A0A6L5XW00"/>
<dbReference type="EMBL" id="VUMT01000002">
    <property type="protein sequence ID" value="MSS62779.1"/>
    <property type="molecule type" value="Genomic_DNA"/>
</dbReference>
<evidence type="ECO:0008006" key="4">
    <source>
        <dbReference type="Google" id="ProtNLM"/>
    </source>
</evidence>
<accession>A0A6L5XW00</accession>
<organism evidence="2 3">
    <name type="scientific">Velocimicrobium porci</name>
    <dbReference type="NCBI Taxonomy" id="2606634"/>
    <lineage>
        <taxon>Bacteria</taxon>
        <taxon>Bacillati</taxon>
        <taxon>Bacillota</taxon>
        <taxon>Clostridia</taxon>
        <taxon>Lachnospirales</taxon>
        <taxon>Lachnospiraceae</taxon>
        <taxon>Velocimicrobium</taxon>
    </lineage>
</organism>
<feature type="transmembrane region" description="Helical" evidence="1">
    <location>
        <begin position="145"/>
        <end position="163"/>
    </location>
</feature>
<gene>
    <name evidence="2" type="ORF">FYJ58_02620</name>
</gene>
<dbReference type="Pfam" id="PF22564">
    <property type="entry name" value="HAAS"/>
    <property type="match status" value="1"/>
</dbReference>
<dbReference type="RefSeq" id="WP_154516809.1">
    <property type="nucleotide sequence ID" value="NZ_VUMT01000002.1"/>
</dbReference>
<sequence>MNKQDFLVTLRQHLAGEIPDYEIESNIRYYEEYISSGNEKDKLNELGDPRLIARTIIDAYTASQGSSGYTGYYSGNGYDEEVYDHGSNERDSSQSGSSKGNSYTKYYSWDSMKWYQKLIAIVIVCLVLVVVFAIAAISINLLVTVVLPILAIIFIVRLIISLFQQ</sequence>
<name>A0A6L5XW00_9FIRM</name>
<keyword evidence="1" id="KW-0812">Transmembrane</keyword>
<keyword evidence="1" id="KW-0472">Membrane</keyword>
<keyword evidence="1" id="KW-1133">Transmembrane helix</keyword>
<feature type="transmembrane region" description="Helical" evidence="1">
    <location>
        <begin position="118"/>
        <end position="139"/>
    </location>
</feature>